<keyword evidence="1 4" id="KW-0347">Helicase</keyword>
<dbReference type="PANTHER" id="PTHR10492">
    <property type="match status" value="1"/>
</dbReference>
<gene>
    <name evidence="4" type="ordered locus">MTR_1g021210</name>
</gene>
<dbReference type="GO" id="GO:0006310">
    <property type="term" value="P:DNA recombination"/>
    <property type="evidence" value="ECO:0007669"/>
    <property type="project" value="UniProtKB-KW"/>
</dbReference>
<dbReference type="Gene3D" id="3.40.50.300">
    <property type="entry name" value="P-loop containing nucleotide triphosphate hydrolases"/>
    <property type="match status" value="1"/>
</dbReference>
<reference evidence="4 6" key="2">
    <citation type="journal article" date="2014" name="BMC Genomics">
        <title>An improved genome release (version Mt4.0) for the model legume Medicago truncatula.</title>
        <authorList>
            <person name="Tang H."/>
            <person name="Krishnakumar V."/>
            <person name="Bidwell S."/>
            <person name="Rosen B."/>
            <person name="Chan A."/>
            <person name="Zhou S."/>
            <person name="Gentzbittel L."/>
            <person name="Childs K.L."/>
            <person name="Yandell M."/>
            <person name="Gundlach H."/>
            <person name="Mayer K.F."/>
            <person name="Schwartz D.C."/>
            <person name="Town C.D."/>
        </authorList>
    </citation>
    <scope>GENOME REANNOTATION</scope>
    <source>
        <strain evidence="4">A17</strain>
        <strain evidence="5 6">cv. Jemalong A17</strain>
    </source>
</reference>
<comment type="catalytic activity">
    <reaction evidence="1">
        <text>ATP + H2O = ADP + phosphate + H(+)</text>
        <dbReference type="Rhea" id="RHEA:13065"/>
        <dbReference type="ChEBI" id="CHEBI:15377"/>
        <dbReference type="ChEBI" id="CHEBI:15378"/>
        <dbReference type="ChEBI" id="CHEBI:30616"/>
        <dbReference type="ChEBI" id="CHEBI:43474"/>
        <dbReference type="ChEBI" id="CHEBI:456216"/>
        <dbReference type="EC" id="5.6.2.3"/>
    </reaction>
</comment>
<evidence type="ECO:0000259" key="3">
    <source>
        <dbReference type="Pfam" id="PF21530"/>
    </source>
</evidence>
<dbReference type="GO" id="GO:0043139">
    <property type="term" value="F:5'-3' DNA helicase activity"/>
    <property type="evidence" value="ECO:0007669"/>
    <property type="project" value="UniProtKB-EC"/>
</dbReference>
<keyword evidence="1" id="KW-0227">DNA damage</keyword>
<evidence type="ECO:0000256" key="1">
    <source>
        <dbReference type="RuleBase" id="RU363044"/>
    </source>
</evidence>
<accession>A0A072VE19</accession>
<sequence length="601" mass="67823">MFVAWFEANRQYVGGRDLTYAEFPTRFTYEKKDKQWQPRKLGYQIGRLHYTPIGIWELYYMRILLTVELYYMRILLTVKKGCMRYRCIKTINGHTYGTFQEARSALGLLDDDREFIDGITEIGELGSGHQLCWLFVHLLTTRTMTSLDIVWDAAWQLLSDDILFERRKRLNILDMRIGGDDLKNMCLIEIEMLPNAADMPTFTNRLIIDELNFNKVELEKTHADILLMLTDEQRCVHDKIMESVGSDDNGFFYLYGYGGTGKTFIWKRLSVAVRSKGLIVLNAASNGIAALLLPGGRTAHSTPTVPFEINEALSLTMEKDSPRADLMHAAKLIIWDEAPMMHRWCFEAVDRSLRDIMSKNDPLNALKPFGGTTIVLGGDFRQILSVVRGGMRPDIVDASVNSSKIWAYCNVLRLTVNMRLGASSVPAEQEEIANFCKWIVSIGDGNDASGDNGEMKVEIPEDSLISDTTNPLMSLIDFVYPDLNDNLGDQLFFQERGILAPTLDSVEHVNEFMMSLIPGEEKEYLTSDSIFEIGLKLKVGCPVMLMRNIDQANGLCNGTRLTVTHLGKSTIAATGQSLSRVGVIFLSPCSRMDNFMPLSLE</sequence>
<reference evidence="5" key="3">
    <citation type="submission" date="2015-04" db="UniProtKB">
        <authorList>
            <consortium name="EnsemblPlants"/>
        </authorList>
    </citation>
    <scope>IDENTIFICATION</scope>
    <source>
        <strain evidence="5">cv. Jemalong A17</strain>
    </source>
</reference>
<keyword evidence="6" id="KW-1185">Reference proteome</keyword>
<name>A0A072VE19_MEDTR</name>
<comment type="similarity">
    <text evidence="1">Belongs to the helicase family.</text>
</comment>
<evidence type="ECO:0000313" key="6">
    <source>
        <dbReference type="Proteomes" id="UP000002051"/>
    </source>
</evidence>
<dbReference type="GO" id="GO:0016787">
    <property type="term" value="F:hydrolase activity"/>
    <property type="evidence" value="ECO:0007669"/>
    <property type="project" value="UniProtKB-KW"/>
</dbReference>
<keyword evidence="1" id="KW-0234">DNA repair</keyword>
<reference evidence="4 6" key="1">
    <citation type="journal article" date="2011" name="Nature">
        <title>The Medicago genome provides insight into the evolution of rhizobial symbioses.</title>
        <authorList>
            <person name="Young N.D."/>
            <person name="Debelle F."/>
            <person name="Oldroyd G.E."/>
            <person name="Geurts R."/>
            <person name="Cannon S.B."/>
            <person name="Udvardi M.K."/>
            <person name="Benedito V.A."/>
            <person name="Mayer K.F."/>
            <person name="Gouzy J."/>
            <person name="Schoof H."/>
            <person name="Van de Peer Y."/>
            <person name="Proost S."/>
            <person name="Cook D.R."/>
            <person name="Meyers B.C."/>
            <person name="Spannagl M."/>
            <person name="Cheung F."/>
            <person name="De Mita S."/>
            <person name="Krishnakumar V."/>
            <person name="Gundlach H."/>
            <person name="Zhou S."/>
            <person name="Mudge J."/>
            <person name="Bharti A.K."/>
            <person name="Murray J.D."/>
            <person name="Naoumkina M.A."/>
            <person name="Rosen B."/>
            <person name="Silverstein K.A."/>
            <person name="Tang H."/>
            <person name="Rombauts S."/>
            <person name="Zhao P.X."/>
            <person name="Zhou P."/>
            <person name="Barbe V."/>
            <person name="Bardou P."/>
            <person name="Bechner M."/>
            <person name="Bellec A."/>
            <person name="Berger A."/>
            <person name="Berges H."/>
            <person name="Bidwell S."/>
            <person name="Bisseling T."/>
            <person name="Choisne N."/>
            <person name="Couloux A."/>
            <person name="Denny R."/>
            <person name="Deshpande S."/>
            <person name="Dai X."/>
            <person name="Doyle J.J."/>
            <person name="Dudez A.M."/>
            <person name="Farmer A.D."/>
            <person name="Fouteau S."/>
            <person name="Franken C."/>
            <person name="Gibelin C."/>
            <person name="Gish J."/>
            <person name="Goldstein S."/>
            <person name="Gonzalez A.J."/>
            <person name="Green P.J."/>
            <person name="Hallab A."/>
            <person name="Hartog M."/>
            <person name="Hua A."/>
            <person name="Humphray S.J."/>
            <person name="Jeong D.H."/>
            <person name="Jing Y."/>
            <person name="Jocker A."/>
            <person name="Kenton S.M."/>
            <person name="Kim D.J."/>
            <person name="Klee K."/>
            <person name="Lai H."/>
            <person name="Lang C."/>
            <person name="Lin S."/>
            <person name="Macmil S.L."/>
            <person name="Magdelenat G."/>
            <person name="Matthews L."/>
            <person name="McCorrison J."/>
            <person name="Monaghan E.L."/>
            <person name="Mun J.H."/>
            <person name="Najar F.Z."/>
            <person name="Nicholson C."/>
            <person name="Noirot C."/>
            <person name="O'Bleness M."/>
            <person name="Paule C.R."/>
            <person name="Poulain J."/>
            <person name="Prion F."/>
            <person name="Qin B."/>
            <person name="Qu C."/>
            <person name="Retzel E.F."/>
            <person name="Riddle C."/>
            <person name="Sallet E."/>
            <person name="Samain S."/>
            <person name="Samson N."/>
            <person name="Sanders I."/>
            <person name="Saurat O."/>
            <person name="Scarpelli C."/>
            <person name="Schiex T."/>
            <person name="Segurens B."/>
            <person name="Severin A.J."/>
            <person name="Sherrier D.J."/>
            <person name="Shi R."/>
            <person name="Sims S."/>
            <person name="Singer S.R."/>
            <person name="Sinharoy S."/>
            <person name="Sterck L."/>
            <person name="Viollet A."/>
            <person name="Wang B.B."/>
            <person name="Wang K."/>
            <person name="Wang M."/>
            <person name="Wang X."/>
            <person name="Warfsmann J."/>
            <person name="Weissenbach J."/>
            <person name="White D.D."/>
            <person name="White J.D."/>
            <person name="Wiley G.B."/>
            <person name="Wincker P."/>
            <person name="Xing Y."/>
            <person name="Yang L."/>
            <person name="Yao Z."/>
            <person name="Ying F."/>
            <person name="Zhai J."/>
            <person name="Zhou L."/>
            <person name="Zuber A."/>
            <person name="Denarie J."/>
            <person name="Dixon R.A."/>
            <person name="May G.D."/>
            <person name="Schwartz D.C."/>
            <person name="Rogers J."/>
            <person name="Quetier F."/>
            <person name="Town C.D."/>
            <person name="Roe B.A."/>
        </authorList>
    </citation>
    <scope>NUCLEOTIDE SEQUENCE [LARGE SCALE GENOMIC DNA]</scope>
    <source>
        <strain evidence="4">A17</strain>
        <strain evidence="5 6">cv. Jemalong A17</strain>
    </source>
</reference>
<dbReference type="GO" id="GO:0006281">
    <property type="term" value="P:DNA repair"/>
    <property type="evidence" value="ECO:0007669"/>
    <property type="project" value="UniProtKB-KW"/>
</dbReference>
<dbReference type="Proteomes" id="UP000002051">
    <property type="component" value="Unassembled WGS sequence"/>
</dbReference>
<dbReference type="PANTHER" id="PTHR10492:SF74">
    <property type="entry name" value="ATP-DEPENDENT DNA HELICASE"/>
    <property type="match status" value="1"/>
</dbReference>
<proteinExistence type="inferred from homology"/>
<protein>
    <recommendedName>
        <fullName evidence="1">ATP-dependent DNA helicase</fullName>
        <ecNumber evidence="1">5.6.2.3</ecNumber>
    </recommendedName>
</protein>
<dbReference type="GO" id="GO:0000723">
    <property type="term" value="P:telomere maintenance"/>
    <property type="evidence" value="ECO:0007669"/>
    <property type="project" value="InterPro"/>
</dbReference>
<dbReference type="SUPFAM" id="SSF52540">
    <property type="entry name" value="P-loop containing nucleoside triphosphate hydrolases"/>
    <property type="match status" value="2"/>
</dbReference>
<evidence type="ECO:0000259" key="2">
    <source>
        <dbReference type="Pfam" id="PF05970"/>
    </source>
</evidence>
<dbReference type="AlphaFoldDB" id="A0A072VE19"/>
<dbReference type="EnsemblPlants" id="KEH40062">
    <property type="protein sequence ID" value="KEH40062"/>
    <property type="gene ID" value="MTR_1g021210"/>
</dbReference>
<keyword evidence="1" id="KW-0378">Hydrolase</keyword>
<dbReference type="EMBL" id="CM001217">
    <property type="protein sequence ID" value="KEH40062.1"/>
    <property type="molecule type" value="Genomic_DNA"/>
</dbReference>
<dbReference type="InterPro" id="IPR027417">
    <property type="entry name" value="P-loop_NTPase"/>
</dbReference>
<dbReference type="Pfam" id="PF21530">
    <property type="entry name" value="Pif1_2B_dom"/>
    <property type="match status" value="1"/>
</dbReference>
<keyword evidence="1" id="KW-0547">Nucleotide-binding</keyword>
<organism evidence="4 6">
    <name type="scientific">Medicago truncatula</name>
    <name type="common">Barrel medic</name>
    <name type="synonym">Medicago tribuloides</name>
    <dbReference type="NCBI Taxonomy" id="3880"/>
    <lineage>
        <taxon>Eukaryota</taxon>
        <taxon>Viridiplantae</taxon>
        <taxon>Streptophyta</taxon>
        <taxon>Embryophyta</taxon>
        <taxon>Tracheophyta</taxon>
        <taxon>Spermatophyta</taxon>
        <taxon>Magnoliopsida</taxon>
        <taxon>eudicotyledons</taxon>
        <taxon>Gunneridae</taxon>
        <taxon>Pentapetalae</taxon>
        <taxon>rosids</taxon>
        <taxon>fabids</taxon>
        <taxon>Fabales</taxon>
        <taxon>Fabaceae</taxon>
        <taxon>Papilionoideae</taxon>
        <taxon>50 kb inversion clade</taxon>
        <taxon>NPAAA clade</taxon>
        <taxon>Hologalegina</taxon>
        <taxon>IRL clade</taxon>
        <taxon>Trifolieae</taxon>
        <taxon>Medicago</taxon>
    </lineage>
</organism>
<dbReference type="HOGENOM" id="CLU_001324_14_3_1"/>
<comment type="cofactor">
    <cofactor evidence="1">
        <name>Mg(2+)</name>
        <dbReference type="ChEBI" id="CHEBI:18420"/>
    </cofactor>
</comment>
<dbReference type="Pfam" id="PF05970">
    <property type="entry name" value="PIF1"/>
    <property type="match status" value="1"/>
</dbReference>
<evidence type="ECO:0000313" key="5">
    <source>
        <dbReference type="EnsemblPlants" id="KEH40062"/>
    </source>
</evidence>
<evidence type="ECO:0000313" key="4">
    <source>
        <dbReference type="EMBL" id="KEH40062.1"/>
    </source>
</evidence>
<dbReference type="EC" id="5.6.2.3" evidence="1"/>
<dbReference type="InterPro" id="IPR010285">
    <property type="entry name" value="DNA_helicase_pif1-like_DEAD"/>
</dbReference>
<dbReference type="GO" id="GO:0005524">
    <property type="term" value="F:ATP binding"/>
    <property type="evidence" value="ECO:0007669"/>
    <property type="project" value="UniProtKB-KW"/>
</dbReference>
<keyword evidence="1" id="KW-0233">DNA recombination</keyword>
<dbReference type="InterPro" id="IPR049163">
    <property type="entry name" value="Pif1-like_2B_dom"/>
</dbReference>
<feature type="domain" description="DNA helicase Pif1-like 2B" evidence="3">
    <location>
        <begin position="535"/>
        <end position="566"/>
    </location>
</feature>
<keyword evidence="1" id="KW-0067">ATP-binding</keyword>
<feature type="domain" description="DNA helicase Pif1-like DEAD-box helicase" evidence="2">
    <location>
        <begin position="228"/>
        <end position="448"/>
    </location>
</feature>